<gene>
    <name evidence="2" type="ORF">EJN90_08430</name>
</gene>
<dbReference type="RefSeq" id="WP_126110284.1">
    <property type="nucleotide sequence ID" value="NZ_CP034465.1"/>
</dbReference>
<dbReference type="Gene3D" id="3.40.33.10">
    <property type="entry name" value="CAP"/>
    <property type="match status" value="1"/>
</dbReference>
<dbReference type="InterPro" id="IPR035940">
    <property type="entry name" value="CAP_sf"/>
</dbReference>
<dbReference type="InterPro" id="IPR014044">
    <property type="entry name" value="CAP_dom"/>
</dbReference>
<dbReference type="EMBL" id="CP034465">
    <property type="protein sequence ID" value="AZP04658.1"/>
    <property type="molecule type" value="Genomic_DNA"/>
</dbReference>
<dbReference type="KEGG" id="jeh:EJN90_08430"/>
<name>A0A3S9HBB7_9LACT</name>
<keyword evidence="3" id="KW-1185">Reference proteome</keyword>
<dbReference type="Proteomes" id="UP000273326">
    <property type="component" value="Chromosome"/>
</dbReference>
<dbReference type="SUPFAM" id="SSF55797">
    <property type="entry name" value="PR-1-like"/>
    <property type="match status" value="1"/>
</dbReference>
<sequence length="207" mass="23345">MRKFFKKLLTTLLVISILFYIIDSGLLVTTILPYLENFFQVEEPNDAVSVSEDSSSMEHFIINNPISQPDSVDEGLIRDTILQLTNRLRTEQNVGTVQQNDTLQSAADIRAQESAESFSHTRPNGTEFHTVLNEGGLEYFYSITGENLAMATYHLDDPGMAEFLFEGWVESPGHYENMIEAGFEELGVGVYYDGEILYLVQIFGSSY</sequence>
<dbReference type="Pfam" id="PF00188">
    <property type="entry name" value="CAP"/>
    <property type="match status" value="1"/>
</dbReference>
<reference evidence="3" key="1">
    <citation type="submission" date="2018-12" db="EMBL/GenBank/DDBJ databases">
        <title>Complete genome sequencing of Jeotgalibaca sp. H21T32.</title>
        <authorList>
            <person name="Bae J.-W."/>
            <person name="Lee S.-Y."/>
        </authorList>
    </citation>
    <scope>NUCLEOTIDE SEQUENCE [LARGE SCALE GENOMIC DNA]</scope>
    <source>
        <strain evidence="3">H21T32</strain>
    </source>
</reference>
<proteinExistence type="predicted"/>
<dbReference type="PANTHER" id="PTHR31157">
    <property type="entry name" value="SCP DOMAIN-CONTAINING PROTEIN"/>
    <property type="match status" value="1"/>
</dbReference>
<evidence type="ECO:0000313" key="3">
    <source>
        <dbReference type="Proteomes" id="UP000273326"/>
    </source>
</evidence>
<feature type="domain" description="SCP" evidence="1">
    <location>
        <begin position="82"/>
        <end position="203"/>
    </location>
</feature>
<dbReference type="AlphaFoldDB" id="A0A3S9HBB7"/>
<organism evidence="2 3">
    <name type="scientific">Jeotgalibaca ciconiae</name>
    <dbReference type="NCBI Taxonomy" id="2496265"/>
    <lineage>
        <taxon>Bacteria</taxon>
        <taxon>Bacillati</taxon>
        <taxon>Bacillota</taxon>
        <taxon>Bacilli</taxon>
        <taxon>Lactobacillales</taxon>
        <taxon>Carnobacteriaceae</taxon>
        <taxon>Jeotgalibaca</taxon>
    </lineage>
</organism>
<dbReference type="PANTHER" id="PTHR31157:SF1">
    <property type="entry name" value="SCP DOMAIN-CONTAINING PROTEIN"/>
    <property type="match status" value="1"/>
</dbReference>
<evidence type="ECO:0000259" key="1">
    <source>
        <dbReference type="Pfam" id="PF00188"/>
    </source>
</evidence>
<accession>A0A3S9HBB7</accession>
<protein>
    <submittedName>
        <fullName evidence="2">CAP domain-containing protein</fullName>
    </submittedName>
</protein>
<evidence type="ECO:0000313" key="2">
    <source>
        <dbReference type="EMBL" id="AZP04658.1"/>
    </source>
</evidence>
<dbReference type="CDD" id="cd05379">
    <property type="entry name" value="CAP_bacterial"/>
    <property type="match status" value="1"/>
</dbReference>
<dbReference type="OrthoDB" id="9783944at2"/>